<dbReference type="InterPro" id="IPR007460">
    <property type="entry name" value="BrnT_toxin"/>
</dbReference>
<dbReference type="Proteomes" id="UP000247536">
    <property type="component" value="Unassembled WGS sequence"/>
</dbReference>
<dbReference type="EMBL" id="QJRY01000002">
    <property type="protein sequence ID" value="PYB75460.1"/>
    <property type="molecule type" value="Genomic_DNA"/>
</dbReference>
<protein>
    <recommendedName>
        <fullName evidence="3">BrnT family toxin</fullName>
    </recommendedName>
</protein>
<evidence type="ECO:0008006" key="3">
    <source>
        <dbReference type="Google" id="ProtNLM"/>
    </source>
</evidence>
<dbReference type="Pfam" id="PF04365">
    <property type="entry name" value="BrnT_toxin"/>
    <property type="match status" value="1"/>
</dbReference>
<reference evidence="1 2" key="1">
    <citation type="submission" date="2018-06" db="EMBL/GenBank/DDBJ databases">
        <title>Rhizobium wuzhouense sp. nov., isolated from roots of Oryza officinalis.</title>
        <authorList>
            <person name="Yuan T."/>
        </authorList>
    </citation>
    <scope>NUCLEOTIDE SEQUENCE [LARGE SCALE GENOMIC DNA]</scope>
    <source>
        <strain evidence="1 2">W44</strain>
    </source>
</reference>
<accession>A0ABX5NWB9</accession>
<evidence type="ECO:0000313" key="2">
    <source>
        <dbReference type="Proteomes" id="UP000247536"/>
    </source>
</evidence>
<gene>
    <name evidence="1" type="ORF">DMY87_08485</name>
</gene>
<evidence type="ECO:0000313" key="1">
    <source>
        <dbReference type="EMBL" id="PYB75460.1"/>
    </source>
</evidence>
<dbReference type="Gene3D" id="3.10.450.530">
    <property type="entry name" value="Ribonuclease toxin, BrnT, of type II toxin-antitoxin system"/>
    <property type="match status" value="1"/>
</dbReference>
<organism evidence="1 2">
    <name type="scientific">Rhizobium wuzhouense</name>
    <dbReference type="NCBI Taxonomy" id="1986026"/>
    <lineage>
        <taxon>Bacteria</taxon>
        <taxon>Pseudomonadati</taxon>
        <taxon>Pseudomonadota</taxon>
        <taxon>Alphaproteobacteria</taxon>
        <taxon>Hyphomicrobiales</taxon>
        <taxon>Rhizobiaceae</taxon>
        <taxon>Rhizobium/Agrobacterium group</taxon>
        <taxon>Rhizobium</taxon>
    </lineage>
</organism>
<dbReference type="InterPro" id="IPR038573">
    <property type="entry name" value="BrnT_sf"/>
</dbReference>
<name>A0ABX5NWB9_9HYPH</name>
<keyword evidence="2" id="KW-1185">Reference proteome</keyword>
<proteinExistence type="predicted"/>
<sequence length="74" mass="8287">MNGRSSGTRPSVEPISKSMASTLKHGELRIIATCPESGRLISVVYTMRGNACRIISARVARKNERREYHAHYAR</sequence>
<comment type="caution">
    <text evidence="1">The sequence shown here is derived from an EMBL/GenBank/DDBJ whole genome shotgun (WGS) entry which is preliminary data.</text>
</comment>